<evidence type="ECO:0000313" key="1">
    <source>
        <dbReference type="EMBL" id="VDN89924.1"/>
    </source>
</evidence>
<dbReference type="Proteomes" id="UP000278627">
    <property type="component" value="Unassembled WGS sequence"/>
</dbReference>
<dbReference type="AlphaFoldDB" id="A0A0N4TKB9"/>
<name>A0A0N4TKB9_BRUPA</name>
<protein>
    <submittedName>
        <fullName evidence="1 3">Uncharacterized protein</fullName>
    </submittedName>
</protein>
<dbReference type="WBParaSite" id="BPAG_0000877601-mRNA-1">
    <property type="protein sequence ID" value="BPAG_0000877601-mRNA-1"/>
    <property type="gene ID" value="BPAG_0000877601"/>
</dbReference>
<evidence type="ECO:0000313" key="3">
    <source>
        <dbReference type="WBParaSite" id="BPAG_0000877601-mRNA-1"/>
    </source>
</evidence>
<accession>A0A0N4TKB9</accession>
<organism evidence="3">
    <name type="scientific">Brugia pahangi</name>
    <name type="common">Filarial nematode worm</name>
    <dbReference type="NCBI Taxonomy" id="6280"/>
    <lineage>
        <taxon>Eukaryota</taxon>
        <taxon>Metazoa</taxon>
        <taxon>Ecdysozoa</taxon>
        <taxon>Nematoda</taxon>
        <taxon>Chromadorea</taxon>
        <taxon>Rhabditida</taxon>
        <taxon>Spirurina</taxon>
        <taxon>Spiruromorpha</taxon>
        <taxon>Filarioidea</taxon>
        <taxon>Onchocercidae</taxon>
        <taxon>Brugia</taxon>
    </lineage>
</organism>
<reference evidence="3" key="1">
    <citation type="submission" date="2017-02" db="UniProtKB">
        <authorList>
            <consortium name="WormBaseParasite"/>
        </authorList>
    </citation>
    <scope>IDENTIFICATION</scope>
</reference>
<keyword evidence="2" id="KW-1185">Reference proteome</keyword>
<gene>
    <name evidence="1" type="ORF">BPAG_LOCUS8738</name>
</gene>
<sequence>MDKEEFTDDPTLTESIIIAPLQLMLLLDDAIVLSQELQPARKSRRNYGYQHLRRSDLNNQQYSTNSKNTVRDVFLLSLANLLDGESAGDAIFIATRYGRCIAHGVGC</sequence>
<reference evidence="1 2" key="2">
    <citation type="submission" date="2018-11" db="EMBL/GenBank/DDBJ databases">
        <authorList>
            <consortium name="Pathogen Informatics"/>
        </authorList>
    </citation>
    <scope>NUCLEOTIDE SEQUENCE [LARGE SCALE GENOMIC DNA]</scope>
</reference>
<evidence type="ECO:0000313" key="2">
    <source>
        <dbReference type="Proteomes" id="UP000278627"/>
    </source>
</evidence>
<dbReference type="EMBL" id="UZAD01013139">
    <property type="protein sequence ID" value="VDN89924.1"/>
    <property type="molecule type" value="Genomic_DNA"/>
</dbReference>
<proteinExistence type="predicted"/>